<accession>S5Z2B0</accession>
<keyword evidence="2" id="KW-1185">Reference proteome</keyword>
<proteinExistence type="predicted"/>
<dbReference type="Proteomes" id="UP000015500">
    <property type="component" value="Chromosome"/>
</dbReference>
<sequence length="34" mass="3684">MNGLVSLRPAIISLLMNGDETGYDNKCNQSKGDE</sequence>
<dbReference type="HOGENOM" id="CLU_3373951_0_0_9"/>
<reference evidence="1 2" key="1">
    <citation type="journal article" date="2014" name="Genome Announc.">
        <title>Complete Genome Sequence of the Thermophilic Polychlorinated Biphenyl Degrader Geobacillus sp. Strain JF8 (NBRC 109937).</title>
        <authorList>
            <person name="Shintani M."/>
            <person name="Ohtsubo Y."/>
            <person name="Fukuda K."/>
            <person name="Hosoyama A."/>
            <person name="Ohji S."/>
            <person name="Yamazoe A."/>
            <person name="Fujita N."/>
            <person name="Nagata Y."/>
            <person name="Tsuda M."/>
            <person name="Hatta T."/>
            <person name="Kimbara K."/>
        </authorList>
    </citation>
    <scope>NUCLEOTIDE SEQUENCE [LARGE SCALE GENOMIC DNA]</scope>
    <source>
        <strain evidence="1 2">JF8</strain>
    </source>
</reference>
<evidence type="ECO:0000313" key="2">
    <source>
        <dbReference type="Proteomes" id="UP000015500"/>
    </source>
</evidence>
<dbReference type="STRING" id="1921421.M493_04080"/>
<name>S5Z2B0_GEOG3</name>
<protein>
    <submittedName>
        <fullName evidence="1">Uncharacterized protein</fullName>
    </submittedName>
</protein>
<dbReference type="EMBL" id="CP006254">
    <property type="protein sequence ID" value="AGT31122.1"/>
    <property type="molecule type" value="Genomic_DNA"/>
</dbReference>
<evidence type="ECO:0000313" key="1">
    <source>
        <dbReference type="EMBL" id="AGT31122.1"/>
    </source>
</evidence>
<organism evidence="1 2">
    <name type="scientific">Geobacillus genomosp. 3</name>
    <dbReference type="NCBI Taxonomy" id="1921421"/>
    <lineage>
        <taxon>Bacteria</taxon>
        <taxon>Bacillati</taxon>
        <taxon>Bacillota</taxon>
        <taxon>Bacilli</taxon>
        <taxon>Bacillales</taxon>
        <taxon>Anoxybacillaceae</taxon>
        <taxon>Geobacillus</taxon>
    </lineage>
</organism>
<gene>
    <name evidence="1" type="ORF">M493_04080</name>
</gene>
<dbReference type="KEGG" id="gjf:M493_04080"/>
<dbReference type="AlphaFoldDB" id="S5Z2B0"/>